<dbReference type="OrthoDB" id="418495at2759"/>
<evidence type="ECO:0000256" key="2">
    <source>
        <dbReference type="ARBA" id="ARBA00023284"/>
    </source>
</evidence>
<dbReference type="InterPro" id="IPR002109">
    <property type="entry name" value="Glutaredoxin"/>
</dbReference>
<dbReference type="PRINTS" id="PR00160">
    <property type="entry name" value="GLUTAREDOXIN"/>
</dbReference>
<gene>
    <name evidence="4" type="ORF">PTSG_03575</name>
</gene>
<dbReference type="InterPro" id="IPR036249">
    <property type="entry name" value="Thioredoxin-like_sf"/>
</dbReference>
<dbReference type="GO" id="GO:0005737">
    <property type="term" value="C:cytoplasm"/>
    <property type="evidence" value="ECO:0007669"/>
    <property type="project" value="TreeGrafter"/>
</dbReference>
<dbReference type="RefSeq" id="XP_004995306.1">
    <property type="nucleotide sequence ID" value="XM_004995249.1"/>
</dbReference>
<dbReference type="AlphaFoldDB" id="F2U601"/>
<dbReference type="Gene3D" id="3.40.30.10">
    <property type="entry name" value="Glutaredoxin"/>
    <property type="match status" value="1"/>
</dbReference>
<evidence type="ECO:0000313" key="4">
    <source>
        <dbReference type="EMBL" id="EGD82942.1"/>
    </source>
</evidence>
<reference evidence="4" key="1">
    <citation type="submission" date="2009-08" db="EMBL/GenBank/DDBJ databases">
        <title>Annotation of Salpingoeca rosetta.</title>
        <authorList>
            <consortium name="The Broad Institute Genome Sequencing Platform"/>
            <person name="Russ C."/>
            <person name="Cuomo C."/>
            <person name="Burger G."/>
            <person name="Gray M.W."/>
            <person name="Holland P.W.H."/>
            <person name="King N."/>
            <person name="Lang F.B.F."/>
            <person name="Roger A.J."/>
            <person name="Ruiz-Trillo I."/>
            <person name="Young S.K."/>
            <person name="Zeng Q."/>
            <person name="Gargeya S."/>
            <person name="Alvarado L."/>
            <person name="Berlin A."/>
            <person name="Chapman S.B."/>
            <person name="Chen Z."/>
            <person name="Freedman E."/>
            <person name="Gellesch M."/>
            <person name="Goldberg J."/>
            <person name="Griggs A."/>
            <person name="Gujja S."/>
            <person name="Heilman E."/>
            <person name="Heiman D."/>
            <person name="Howarth C."/>
            <person name="Mehta T."/>
            <person name="Neiman D."/>
            <person name="Pearson M."/>
            <person name="Roberts A."/>
            <person name="Saif S."/>
            <person name="Shea T."/>
            <person name="Shenoy N."/>
            <person name="Sisk P."/>
            <person name="Stolte C."/>
            <person name="Sykes S."/>
            <person name="White J."/>
            <person name="Yandava C."/>
            <person name="Haas B."/>
            <person name="Nusbaum C."/>
            <person name="Birren B."/>
        </authorList>
    </citation>
    <scope>NUCLEOTIDE SEQUENCE [LARGE SCALE GENOMIC DNA]</scope>
    <source>
        <strain evidence="4">ATCC 50818</strain>
    </source>
</reference>
<evidence type="ECO:0000256" key="1">
    <source>
        <dbReference type="ARBA" id="ARBA00023157"/>
    </source>
</evidence>
<keyword evidence="5" id="KW-1185">Reference proteome</keyword>
<dbReference type="GO" id="GO:0015038">
    <property type="term" value="F:glutathione disulfide oxidoreductase activity"/>
    <property type="evidence" value="ECO:0007669"/>
    <property type="project" value="TreeGrafter"/>
</dbReference>
<accession>F2U601</accession>
<organism evidence="5">
    <name type="scientific">Salpingoeca rosetta (strain ATCC 50818 / BSB-021)</name>
    <dbReference type="NCBI Taxonomy" id="946362"/>
    <lineage>
        <taxon>Eukaryota</taxon>
        <taxon>Choanoflagellata</taxon>
        <taxon>Craspedida</taxon>
        <taxon>Salpingoecidae</taxon>
        <taxon>Salpingoeca</taxon>
    </lineage>
</organism>
<dbReference type="EMBL" id="GL832962">
    <property type="protein sequence ID" value="EGD82942.1"/>
    <property type="molecule type" value="Genomic_DNA"/>
</dbReference>
<dbReference type="PANTHER" id="PTHR45694">
    <property type="entry name" value="GLUTAREDOXIN 2"/>
    <property type="match status" value="1"/>
</dbReference>
<dbReference type="PROSITE" id="PS51354">
    <property type="entry name" value="GLUTAREDOXIN_2"/>
    <property type="match status" value="1"/>
</dbReference>
<dbReference type="OMA" id="DSTHAQF"/>
<dbReference type="KEGG" id="sre:PTSG_03575"/>
<dbReference type="eggNOG" id="KOG1752">
    <property type="taxonomic scope" value="Eukaryota"/>
</dbReference>
<keyword evidence="2" id="KW-0676">Redox-active center</keyword>
<dbReference type="GeneID" id="16075887"/>
<dbReference type="InterPro" id="IPR011767">
    <property type="entry name" value="GLR_AS"/>
</dbReference>
<dbReference type="Pfam" id="PF00462">
    <property type="entry name" value="Glutaredoxin"/>
    <property type="match status" value="1"/>
</dbReference>
<proteinExistence type="predicted"/>
<dbReference type="FunCoup" id="F2U601">
    <property type="interactions" value="999"/>
</dbReference>
<dbReference type="CDD" id="cd03419">
    <property type="entry name" value="GRX_GRXh_1_2_like"/>
    <property type="match status" value="1"/>
</dbReference>
<keyword evidence="1" id="KW-1015">Disulfide bond</keyword>
<evidence type="ECO:0000313" key="5">
    <source>
        <dbReference type="Proteomes" id="UP000007799"/>
    </source>
</evidence>
<dbReference type="InterPro" id="IPR014025">
    <property type="entry name" value="Glutaredoxin_subgr"/>
</dbReference>
<dbReference type="PANTHER" id="PTHR45694:SF18">
    <property type="entry name" value="GLUTAREDOXIN-1-RELATED"/>
    <property type="match status" value="1"/>
</dbReference>
<dbReference type="SUPFAM" id="SSF52833">
    <property type="entry name" value="Thioredoxin-like"/>
    <property type="match status" value="1"/>
</dbReference>
<dbReference type="InParanoid" id="F2U601"/>
<dbReference type="Proteomes" id="UP000007799">
    <property type="component" value="Unassembled WGS sequence"/>
</dbReference>
<protein>
    <recommendedName>
        <fullName evidence="3">Glutaredoxin domain-containing protein</fullName>
    </recommendedName>
</protein>
<dbReference type="STRING" id="946362.F2U601"/>
<dbReference type="PROSITE" id="PS00195">
    <property type="entry name" value="GLUTAREDOXIN_1"/>
    <property type="match status" value="1"/>
</dbReference>
<evidence type="ECO:0000259" key="3">
    <source>
        <dbReference type="Pfam" id="PF00462"/>
    </source>
</evidence>
<dbReference type="GO" id="GO:0034599">
    <property type="term" value="P:cellular response to oxidative stress"/>
    <property type="evidence" value="ECO:0007669"/>
    <property type="project" value="TreeGrafter"/>
</dbReference>
<sequence length="119" mass="12732">MGNVFGSHQNLNMTAKTLVEKALANNTVVVFSKTYCPFCTRAKAALKEKGIEALIIELDQGEVTYGDEKAEGADVHAIIKSVYGHRTVPAVFVKGKLVGGCDETLAALKSGKFMELVNA</sequence>
<feature type="domain" description="Glutaredoxin" evidence="3">
    <location>
        <begin position="28"/>
        <end position="98"/>
    </location>
</feature>
<name>F2U601_SALR5</name>